<dbReference type="GO" id="GO:0004252">
    <property type="term" value="F:serine-type endopeptidase activity"/>
    <property type="evidence" value="ECO:0007669"/>
    <property type="project" value="TreeGrafter"/>
</dbReference>
<proteinExistence type="predicted"/>
<feature type="domain" description="CUB" evidence="3">
    <location>
        <begin position="74"/>
        <end position="153"/>
    </location>
</feature>
<dbReference type="InterPro" id="IPR000859">
    <property type="entry name" value="CUB_dom"/>
</dbReference>
<evidence type="ECO:0000313" key="5">
    <source>
        <dbReference type="Proteomes" id="UP001174136"/>
    </source>
</evidence>
<organism evidence="4 5">
    <name type="scientific">Merluccius polli</name>
    <name type="common">Benguela hake</name>
    <name type="synonym">Merluccius cadenati</name>
    <dbReference type="NCBI Taxonomy" id="89951"/>
    <lineage>
        <taxon>Eukaryota</taxon>
        <taxon>Metazoa</taxon>
        <taxon>Chordata</taxon>
        <taxon>Craniata</taxon>
        <taxon>Vertebrata</taxon>
        <taxon>Euteleostomi</taxon>
        <taxon>Actinopterygii</taxon>
        <taxon>Neopterygii</taxon>
        <taxon>Teleostei</taxon>
        <taxon>Neoteleostei</taxon>
        <taxon>Acanthomorphata</taxon>
        <taxon>Zeiogadaria</taxon>
        <taxon>Gadariae</taxon>
        <taxon>Gadiformes</taxon>
        <taxon>Gadoidei</taxon>
        <taxon>Merlucciidae</taxon>
        <taxon>Merluccius</taxon>
    </lineage>
</organism>
<keyword evidence="5" id="KW-1185">Reference proteome</keyword>
<dbReference type="PROSITE" id="PS01180">
    <property type="entry name" value="CUB"/>
    <property type="match status" value="1"/>
</dbReference>
<name>A0AA47LYY3_MERPO</name>
<dbReference type="Proteomes" id="UP001174136">
    <property type="component" value="Unassembled WGS sequence"/>
</dbReference>
<sequence>MHWEMTAGSVRDGWRILDIRLRLYALSSIDNSLCLPSSVSIAHLHLRLHPPPPTSPPPPPHILLSSLPHTTALCGGDVRGPWGTILSPGYPDSYPSSLNCTWTVEVSHGKGKMLLNHPSTHTHTHAHAHATRTRTHTPAAICQTASAELSQAC</sequence>
<dbReference type="GO" id="GO:0005615">
    <property type="term" value="C:extracellular space"/>
    <property type="evidence" value="ECO:0007669"/>
    <property type="project" value="TreeGrafter"/>
</dbReference>
<evidence type="ECO:0000256" key="2">
    <source>
        <dbReference type="PROSITE-ProRule" id="PRU00059"/>
    </source>
</evidence>
<dbReference type="InterPro" id="IPR035914">
    <property type="entry name" value="Sperma_CUB_dom_sf"/>
</dbReference>
<dbReference type="CDD" id="cd00041">
    <property type="entry name" value="CUB"/>
    <property type="match status" value="1"/>
</dbReference>
<accession>A0AA47LYY3</accession>
<gene>
    <name evidence="4" type="primary">CSMD3_4</name>
    <name evidence="4" type="ORF">N1851_035226</name>
</gene>
<dbReference type="PANTHER" id="PTHR24255">
    <property type="entry name" value="COMPLEMENT COMPONENT 1, S SUBCOMPONENT-RELATED"/>
    <property type="match status" value="1"/>
</dbReference>
<dbReference type="Pfam" id="PF00431">
    <property type="entry name" value="CUB"/>
    <property type="match status" value="1"/>
</dbReference>
<dbReference type="PANTHER" id="PTHR24255:SF37">
    <property type="entry name" value="CUB AND SUSHI MULTIPLE DOMAINS 3"/>
    <property type="match status" value="1"/>
</dbReference>
<evidence type="ECO:0000313" key="4">
    <source>
        <dbReference type="EMBL" id="KAK0130542.1"/>
    </source>
</evidence>
<dbReference type="Gene3D" id="2.60.120.290">
    <property type="entry name" value="Spermadhesin, CUB domain"/>
    <property type="match status" value="1"/>
</dbReference>
<protein>
    <submittedName>
        <fullName evidence="4">CUB and sushi domain-containing protein 3</fullName>
    </submittedName>
</protein>
<evidence type="ECO:0000259" key="3">
    <source>
        <dbReference type="PROSITE" id="PS01180"/>
    </source>
</evidence>
<evidence type="ECO:0000256" key="1">
    <source>
        <dbReference type="ARBA" id="ARBA00023157"/>
    </source>
</evidence>
<comment type="caution">
    <text evidence="2">Lacks conserved residue(s) required for the propagation of feature annotation.</text>
</comment>
<keyword evidence="1" id="KW-1015">Disulfide bond</keyword>
<comment type="caution">
    <text evidence="4">The sequence shown here is derived from an EMBL/GenBank/DDBJ whole genome shotgun (WGS) entry which is preliminary data.</text>
</comment>
<dbReference type="SUPFAM" id="SSF49854">
    <property type="entry name" value="Spermadhesin, CUB domain"/>
    <property type="match status" value="1"/>
</dbReference>
<dbReference type="AlphaFoldDB" id="A0AA47LYY3"/>
<dbReference type="EMBL" id="JAOPHQ010006749">
    <property type="protein sequence ID" value="KAK0130542.1"/>
    <property type="molecule type" value="Genomic_DNA"/>
</dbReference>
<reference evidence="4" key="1">
    <citation type="journal article" date="2023" name="Front. Mar. Sci.">
        <title>A new Merluccius polli reference genome to investigate the effects of global change in West African waters.</title>
        <authorList>
            <person name="Mateo J.L."/>
            <person name="Blanco-Fernandez C."/>
            <person name="Garcia-Vazquez E."/>
            <person name="Machado-Schiaffino G."/>
        </authorList>
    </citation>
    <scope>NUCLEOTIDE SEQUENCE</scope>
    <source>
        <strain evidence="4">C29</strain>
        <tissue evidence="4">Fin</tissue>
    </source>
</reference>